<evidence type="ECO:0000313" key="2">
    <source>
        <dbReference type="Proteomes" id="UP000789405"/>
    </source>
</evidence>
<keyword evidence="2" id="KW-1185">Reference proteome</keyword>
<protein>
    <submittedName>
        <fullName evidence="1">26110_t:CDS:1</fullName>
    </submittedName>
</protein>
<dbReference type="Proteomes" id="UP000789405">
    <property type="component" value="Unassembled WGS sequence"/>
</dbReference>
<sequence>MKSDWIDEYLNGNLTTKRTSIQEEKRVYNHKKKEYRKQVFNYIEEEEKNTENLNDKEITTYLVYSLVVADRLKVKTSLETISRKSFNVKNWLKHTQSAITEFEPPKNLKRLTSLISEYDESIEKYRDWRNQLENVFKALRLEDLIIFGRYSRTPKKGYTLRGRNYDSTGANAHKYR</sequence>
<proteinExistence type="predicted"/>
<name>A0A9N9J6X8_9GLOM</name>
<organism evidence="1 2">
    <name type="scientific">Dentiscutata erythropus</name>
    <dbReference type="NCBI Taxonomy" id="1348616"/>
    <lineage>
        <taxon>Eukaryota</taxon>
        <taxon>Fungi</taxon>
        <taxon>Fungi incertae sedis</taxon>
        <taxon>Mucoromycota</taxon>
        <taxon>Glomeromycotina</taxon>
        <taxon>Glomeromycetes</taxon>
        <taxon>Diversisporales</taxon>
        <taxon>Gigasporaceae</taxon>
        <taxon>Dentiscutata</taxon>
    </lineage>
</organism>
<accession>A0A9N9J6X8</accession>
<reference evidence="1" key="1">
    <citation type="submission" date="2021-06" db="EMBL/GenBank/DDBJ databases">
        <authorList>
            <person name="Kallberg Y."/>
            <person name="Tangrot J."/>
            <person name="Rosling A."/>
        </authorList>
    </citation>
    <scope>NUCLEOTIDE SEQUENCE</scope>
    <source>
        <strain evidence="1">MA453B</strain>
    </source>
</reference>
<gene>
    <name evidence="1" type="ORF">DERYTH_LOCUS18290</name>
</gene>
<dbReference type="AlphaFoldDB" id="A0A9N9J6X8"/>
<comment type="caution">
    <text evidence="1">The sequence shown here is derived from an EMBL/GenBank/DDBJ whole genome shotgun (WGS) entry which is preliminary data.</text>
</comment>
<dbReference type="EMBL" id="CAJVPY010018345">
    <property type="protein sequence ID" value="CAG8766555.1"/>
    <property type="molecule type" value="Genomic_DNA"/>
</dbReference>
<evidence type="ECO:0000313" key="1">
    <source>
        <dbReference type="EMBL" id="CAG8766555.1"/>
    </source>
</evidence>